<dbReference type="OrthoDB" id="5339271at2759"/>
<dbReference type="AlphaFoldDB" id="A0A5N6U813"/>
<dbReference type="GO" id="GO:0032259">
    <property type="term" value="P:methylation"/>
    <property type="evidence" value="ECO:0007669"/>
    <property type="project" value="UniProtKB-KW"/>
</dbReference>
<dbReference type="CDD" id="cd02440">
    <property type="entry name" value="AdoMet_MTases"/>
    <property type="match status" value="1"/>
</dbReference>
<name>A0A5N6U813_ASPAV</name>
<proteinExistence type="predicted"/>
<gene>
    <name evidence="1" type="ORF">BDV25DRAFT_135719</name>
</gene>
<dbReference type="InterPro" id="IPR029063">
    <property type="entry name" value="SAM-dependent_MTases_sf"/>
</dbReference>
<dbReference type="Gene3D" id="3.40.50.150">
    <property type="entry name" value="Vaccinia Virus protein VP39"/>
    <property type="match status" value="1"/>
</dbReference>
<sequence>MININEHKDSFHNSAYFAEYCDLWTKAYMSILDTQGDAQIYISALKDQLGSYSALEHHGEPCVVLDAGTGPGRVLVNLSNDSLQNDISLGRVEFIGVDKEPAMIHRALAAQRQTPSMSRLGRIDWLVAEAIHLTSFELLQNRIGRVDLLLFPAGGVSHLVGPDQPRNFFAQAAALLRPGSGRLYLSIRDDMISKRCITKHMESATSSGLYDRRDFASERFEGVVYKQFPVQGSRVENQIKTENYRFEAVKRTDNGEERLEESKIEVALRVWEEAELLDWFREAGLECVKTLHDCSETYYVLKRAE</sequence>
<keyword evidence="1" id="KW-0808">Transferase</keyword>
<dbReference type="EMBL" id="ML742028">
    <property type="protein sequence ID" value="KAE8154549.1"/>
    <property type="molecule type" value="Genomic_DNA"/>
</dbReference>
<protein>
    <submittedName>
        <fullName evidence="1">S-adenosyl-L-methionine-dependent methyltransferase</fullName>
    </submittedName>
</protein>
<reference evidence="1 2" key="1">
    <citation type="submission" date="2019-04" db="EMBL/GenBank/DDBJ databases">
        <title>Friends and foes A comparative genomics study of 23 Aspergillus species from section Flavi.</title>
        <authorList>
            <consortium name="DOE Joint Genome Institute"/>
            <person name="Kjaerbolling I."/>
            <person name="Vesth T."/>
            <person name="Frisvad J.C."/>
            <person name="Nybo J.L."/>
            <person name="Theobald S."/>
            <person name="Kildgaard S."/>
            <person name="Isbrandt T."/>
            <person name="Kuo A."/>
            <person name="Sato A."/>
            <person name="Lyhne E.K."/>
            <person name="Kogle M.E."/>
            <person name="Wiebenga A."/>
            <person name="Kun R.S."/>
            <person name="Lubbers R.J."/>
            <person name="Makela M.R."/>
            <person name="Barry K."/>
            <person name="Chovatia M."/>
            <person name="Clum A."/>
            <person name="Daum C."/>
            <person name="Haridas S."/>
            <person name="He G."/>
            <person name="LaButti K."/>
            <person name="Lipzen A."/>
            <person name="Mondo S."/>
            <person name="Riley R."/>
            <person name="Salamov A."/>
            <person name="Simmons B.A."/>
            <person name="Magnuson J.K."/>
            <person name="Henrissat B."/>
            <person name="Mortensen U.H."/>
            <person name="Larsen T.O."/>
            <person name="Devries R.P."/>
            <person name="Grigoriev I.V."/>
            <person name="Machida M."/>
            <person name="Baker S.E."/>
            <person name="Andersen M.R."/>
        </authorList>
    </citation>
    <scope>NUCLEOTIDE SEQUENCE [LARGE SCALE GENOMIC DNA]</scope>
    <source>
        <strain evidence="1 2">IBT 18842</strain>
    </source>
</reference>
<evidence type="ECO:0000313" key="1">
    <source>
        <dbReference type="EMBL" id="KAE8154549.1"/>
    </source>
</evidence>
<keyword evidence="1" id="KW-0489">Methyltransferase</keyword>
<dbReference type="Proteomes" id="UP000325780">
    <property type="component" value="Unassembled WGS sequence"/>
</dbReference>
<dbReference type="GO" id="GO:0008168">
    <property type="term" value="F:methyltransferase activity"/>
    <property type="evidence" value="ECO:0007669"/>
    <property type="project" value="UniProtKB-KW"/>
</dbReference>
<dbReference type="SUPFAM" id="SSF53335">
    <property type="entry name" value="S-adenosyl-L-methionine-dependent methyltransferases"/>
    <property type="match status" value="1"/>
</dbReference>
<organism evidence="1 2">
    <name type="scientific">Aspergillus avenaceus</name>
    <dbReference type="NCBI Taxonomy" id="36643"/>
    <lineage>
        <taxon>Eukaryota</taxon>
        <taxon>Fungi</taxon>
        <taxon>Dikarya</taxon>
        <taxon>Ascomycota</taxon>
        <taxon>Pezizomycotina</taxon>
        <taxon>Eurotiomycetes</taxon>
        <taxon>Eurotiomycetidae</taxon>
        <taxon>Eurotiales</taxon>
        <taxon>Aspergillaceae</taxon>
        <taxon>Aspergillus</taxon>
        <taxon>Aspergillus subgen. Circumdati</taxon>
    </lineage>
</organism>
<accession>A0A5N6U813</accession>
<keyword evidence="2" id="KW-1185">Reference proteome</keyword>
<evidence type="ECO:0000313" key="2">
    <source>
        <dbReference type="Proteomes" id="UP000325780"/>
    </source>
</evidence>